<evidence type="ECO:0000313" key="1">
    <source>
        <dbReference type="EMBL" id="EJW96355.1"/>
    </source>
</evidence>
<protein>
    <recommendedName>
        <fullName evidence="2">Threonine ammonia-lyase</fullName>
    </recommendedName>
</protein>
<feature type="non-terminal residue" evidence="1">
    <location>
        <position position="52"/>
    </location>
</feature>
<dbReference type="InterPro" id="IPR036052">
    <property type="entry name" value="TrpB-like_PALP_sf"/>
</dbReference>
<accession>J9C8X5</accession>
<dbReference type="SUPFAM" id="SSF53686">
    <property type="entry name" value="Tryptophan synthase beta subunit-like PLP-dependent enzymes"/>
    <property type="match status" value="1"/>
</dbReference>
<dbReference type="Gene3D" id="3.40.50.1100">
    <property type="match status" value="1"/>
</dbReference>
<name>J9C8X5_9ZZZZ</name>
<comment type="caution">
    <text evidence="1">The sequence shown here is derived from an EMBL/GenBank/DDBJ whole genome shotgun (WGS) entry which is preliminary data.</text>
</comment>
<evidence type="ECO:0008006" key="2">
    <source>
        <dbReference type="Google" id="ProtNLM"/>
    </source>
</evidence>
<sequence length="52" mass="5936">MLSLDTVYQASYALKGVIRKTDLIRAPKMFPDKEVYLKTENLQNTGSFKVRG</sequence>
<dbReference type="EMBL" id="AMCI01005325">
    <property type="protein sequence ID" value="EJW96355.1"/>
    <property type="molecule type" value="Genomic_DNA"/>
</dbReference>
<organism evidence="1">
    <name type="scientific">gut metagenome</name>
    <dbReference type="NCBI Taxonomy" id="749906"/>
    <lineage>
        <taxon>unclassified sequences</taxon>
        <taxon>metagenomes</taxon>
        <taxon>organismal metagenomes</taxon>
    </lineage>
</organism>
<reference evidence="1" key="1">
    <citation type="journal article" date="2012" name="PLoS ONE">
        <title>Gene sets for utilization of primary and secondary nutrition supplies in the distal gut of endangered iberian lynx.</title>
        <authorList>
            <person name="Alcaide M."/>
            <person name="Messina E."/>
            <person name="Richter M."/>
            <person name="Bargiela R."/>
            <person name="Peplies J."/>
            <person name="Huws S.A."/>
            <person name="Newbold C.J."/>
            <person name="Golyshin P.N."/>
            <person name="Simon M.A."/>
            <person name="Lopez G."/>
            <person name="Yakimov M.M."/>
            <person name="Ferrer M."/>
        </authorList>
    </citation>
    <scope>NUCLEOTIDE SEQUENCE</scope>
</reference>
<gene>
    <name evidence="1" type="ORF">EVA_15540</name>
</gene>
<dbReference type="AlphaFoldDB" id="J9C8X5"/>
<proteinExistence type="predicted"/>